<dbReference type="PANTHER" id="PTHR33052">
    <property type="entry name" value="DUF4228 DOMAIN PROTEIN-RELATED"/>
    <property type="match status" value="1"/>
</dbReference>
<gene>
    <name evidence="1" type="ORF">IFM89_033476</name>
</gene>
<accession>A0A835LXY5</accession>
<dbReference type="Proteomes" id="UP000631114">
    <property type="component" value="Unassembled WGS sequence"/>
</dbReference>
<dbReference type="Pfam" id="PF14009">
    <property type="entry name" value="PADRE"/>
    <property type="match status" value="1"/>
</dbReference>
<sequence>MSGKVVLSNGTVHEFDHPLTVAELMLEHPQEVVVEFHSLVAGNKLTPLPADKKLDMKKVYLMIPMKIGRAGTLPVNEARRILQDANNVLRSRALLASTRILPLFFQGCKTGVGVESNVVLHRKDGVLENLDKTNRQELLPETFDERTEFLSRQFSAKGWKPSLDTIKEKKIEQKVSHWLF</sequence>
<keyword evidence="2" id="KW-1185">Reference proteome</keyword>
<evidence type="ECO:0000313" key="1">
    <source>
        <dbReference type="EMBL" id="KAF9607269.1"/>
    </source>
</evidence>
<name>A0A835LXY5_9MAGN</name>
<dbReference type="InterPro" id="IPR025322">
    <property type="entry name" value="PADRE_dom"/>
</dbReference>
<dbReference type="EMBL" id="JADFTS010000005">
    <property type="protein sequence ID" value="KAF9607269.1"/>
    <property type="molecule type" value="Genomic_DNA"/>
</dbReference>
<dbReference type="AlphaFoldDB" id="A0A835LXY5"/>
<proteinExistence type="predicted"/>
<organism evidence="1 2">
    <name type="scientific">Coptis chinensis</name>
    <dbReference type="NCBI Taxonomy" id="261450"/>
    <lineage>
        <taxon>Eukaryota</taxon>
        <taxon>Viridiplantae</taxon>
        <taxon>Streptophyta</taxon>
        <taxon>Embryophyta</taxon>
        <taxon>Tracheophyta</taxon>
        <taxon>Spermatophyta</taxon>
        <taxon>Magnoliopsida</taxon>
        <taxon>Ranunculales</taxon>
        <taxon>Ranunculaceae</taxon>
        <taxon>Coptidoideae</taxon>
        <taxon>Coptis</taxon>
    </lineage>
</organism>
<comment type="caution">
    <text evidence="1">The sequence shown here is derived from an EMBL/GenBank/DDBJ whole genome shotgun (WGS) entry which is preliminary data.</text>
</comment>
<evidence type="ECO:0000313" key="2">
    <source>
        <dbReference type="Proteomes" id="UP000631114"/>
    </source>
</evidence>
<protein>
    <recommendedName>
        <fullName evidence="3">Multidrug resistance protein ABC transporter family protein</fullName>
    </recommendedName>
</protein>
<evidence type="ECO:0008006" key="3">
    <source>
        <dbReference type="Google" id="ProtNLM"/>
    </source>
</evidence>
<dbReference type="OrthoDB" id="1921976at2759"/>
<reference evidence="1 2" key="1">
    <citation type="submission" date="2020-10" db="EMBL/GenBank/DDBJ databases">
        <title>The Coptis chinensis genome and diversification of protoberbering-type alkaloids.</title>
        <authorList>
            <person name="Wang B."/>
            <person name="Shu S."/>
            <person name="Song C."/>
            <person name="Liu Y."/>
        </authorList>
    </citation>
    <scope>NUCLEOTIDE SEQUENCE [LARGE SCALE GENOMIC DNA]</scope>
    <source>
        <strain evidence="1">HL-2020</strain>
        <tissue evidence="1">Leaf</tissue>
    </source>
</reference>